<reference evidence="3 4" key="1">
    <citation type="submission" date="2018-08" db="EMBL/GenBank/DDBJ databases">
        <title>A genome reference for cultivated species of the human gut microbiota.</title>
        <authorList>
            <person name="Zou Y."/>
            <person name="Xue W."/>
            <person name="Luo G."/>
        </authorList>
    </citation>
    <scope>NUCLEOTIDE SEQUENCE [LARGE SCALE GENOMIC DNA]</scope>
    <source>
        <strain evidence="3 4">AM40-34</strain>
    </source>
</reference>
<dbReference type="InterPro" id="IPR010090">
    <property type="entry name" value="Phage_tape_meas"/>
</dbReference>
<feature type="coiled-coil region" evidence="1">
    <location>
        <begin position="943"/>
        <end position="970"/>
    </location>
</feature>
<proteinExistence type="predicted"/>
<evidence type="ECO:0000313" key="3">
    <source>
        <dbReference type="EMBL" id="RHB23497.1"/>
    </source>
</evidence>
<evidence type="ECO:0000259" key="2">
    <source>
        <dbReference type="Pfam" id="PF10145"/>
    </source>
</evidence>
<evidence type="ECO:0000313" key="4">
    <source>
        <dbReference type="Proteomes" id="UP000283482"/>
    </source>
</evidence>
<dbReference type="Pfam" id="PF10145">
    <property type="entry name" value="PhageMin_Tail"/>
    <property type="match status" value="1"/>
</dbReference>
<gene>
    <name evidence="3" type="ORF">DW889_16015</name>
</gene>
<keyword evidence="1" id="KW-0175">Coiled coil</keyword>
<comment type="caution">
    <text evidence="3">The sequence shown here is derived from an EMBL/GenBank/DDBJ whole genome shotgun (WGS) entry which is preliminary data.</text>
</comment>
<dbReference type="NCBIfam" id="TIGR01760">
    <property type="entry name" value="tape_meas_TP901"/>
    <property type="match status" value="1"/>
</dbReference>
<feature type="coiled-coil region" evidence="1">
    <location>
        <begin position="16"/>
        <end position="71"/>
    </location>
</feature>
<name>A0A413UUX4_BACSE</name>
<feature type="coiled-coil region" evidence="1">
    <location>
        <begin position="821"/>
        <end position="859"/>
    </location>
</feature>
<feature type="coiled-coil region" evidence="1">
    <location>
        <begin position="1095"/>
        <end position="1122"/>
    </location>
</feature>
<dbReference type="EMBL" id="QSGN01000061">
    <property type="protein sequence ID" value="RHB23497.1"/>
    <property type="molecule type" value="Genomic_DNA"/>
</dbReference>
<dbReference type="Proteomes" id="UP000283482">
    <property type="component" value="Unassembled WGS sequence"/>
</dbReference>
<evidence type="ECO:0000256" key="1">
    <source>
        <dbReference type="SAM" id="Coils"/>
    </source>
</evidence>
<organism evidence="3 4">
    <name type="scientific">Bacteroides stercoris</name>
    <dbReference type="NCBI Taxonomy" id="46506"/>
    <lineage>
        <taxon>Bacteria</taxon>
        <taxon>Pseudomonadati</taxon>
        <taxon>Bacteroidota</taxon>
        <taxon>Bacteroidia</taxon>
        <taxon>Bacteroidales</taxon>
        <taxon>Bacteroidaceae</taxon>
        <taxon>Bacteroides</taxon>
    </lineage>
</organism>
<protein>
    <submittedName>
        <fullName evidence="3">Phage tail tape measure protein</fullName>
    </submittedName>
</protein>
<feature type="domain" description="Phage tail tape measure protein" evidence="2">
    <location>
        <begin position="200"/>
        <end position="378"/>
    </location>
</feature>
<sequence>MAISINDFRMAIRIDNSEAKTKFAETKEQIAAVRAEMDKLAAEGKKNSDEYKALKQRQDELNKSLAEYRKEGVRTSLSYAELRKGASQLKREMDRAIPGTEEWKALRQDYLLTKKRMRELEVQARDTRFSLSKMADGFNRYAAIGTSAVASLTGVVLTARKCVDEYAEMQEAESQVIKYTGMTKEEVAELNEEFKHMDTRTPREKLNALAGDAGRLGITGKKGVLDFVDAANQINVALGEDLGEDAVKNIGKLSQMFGDANRTLRENMLATGSAVNTVAQNSSAAEPYLIEFAARMGGVAKQAKLTITDVLGFASALDQNMLRSEMASTALQGLILKIYQEPAKYAKLAKMDVEEFTTLIDTDVNEALLRFLESLGKLGGMDKMAPILKEMKLSGAEAAGVISALAGNVEKVRKEQKTANDAFREGTSITNEYNVQNNTVQAGLDKAKEKFKNVRVELGEKLLPVMKYMITTGSMTVKGLGALVSILSEYKGIILSSIAVITAYTAAVKAQELWTKRLTAAKTLEWLQEKKNIITTRASRSGTLLLSAAKYALSGNIKRATVAMKAFNAASKANLLGILASLALGAGVAIYKFATRTSDAEKAVNSFLAQSEKERSQLRKLTDATKAAGEGTKRRKELIEEINTKYGQYLPYLLNEYSSLKDIEQAYRDINTEMDRNLARKVLQEKSDEIQNESMTDKIDEMNDVRNALIGTLPQSQVDDFLQKMVVATDKSIAAGNTAKNTAKAITKNLEKYYSNRSDIPKIQGEIQDYVEVVEKAAKRITAVKAEMNPFINKPSAKNKANILDEVVITPGSTGNGHGREVDEETQKKELKARMEKLKEDMQKERNLLKQKLLDDEKMTKEKYQQELYKIEVSYLLKRKALLVKFGKDASDIQGQIYDKMIAEADRLTQAAKDAGKNAQNDNLAVIDEEFQAQRAALKQAYISGDIKRKADYLEKLKELERQYLNDRRDMLAAYGEDTSGIDTQLQDMDYEDKQADKEKQRKNGFQDINNTSSFQEKNRLLKAMYDADLITFEEYQDEKARIAEEREQQRIDTAKAALDVVGQATSAASQVINALQDAEISKVSRKYDKQIKAAKKAGKDTTKLEEEKEEAINQVKKKYADKQFAAAVLQVTATTAVTAMEAYKAMAGIPFVGPALGAAAAAAAVASGAAQIAVAKQQRDEAKGLKSGGYSDEYVEGYTRSGNPDDVAGVIPVHKNEFVTNHEGVANPHVRQFLDVFDMAQKNGTIRMLNTTQILEQVRTRSGKYSGGYSAEETGVPSQSFSGPVSELTPEQRLQIVVLLQKNNELLKAILDKELVVDPRKVRDGIKRVEMLEGNVRR</sequence>
<accession>A0A413UUX4</accession>